<dbReference type="InterPro" id="IPR020568">
    <property type="entry name" value="Ribosomal_Su5_D2-typ_SF"/>
</dbReference>
<accession>A0A292II41</accession>
<dbReference type="GO" id="GO:0050515">
    <property type="term" value="F:4-(cytidine 5'-diphospho)-2-C-methyl-D-erythritol kinase activity"/>
    <property type="evidence" value="ECO:0007669"/>
    <property type="project" value="TreeGrafter"/>
</dbReference>
<keyword evidence="1" id="KW-0808">Transferase</keyword>
<keyword evidence="3" id="KW-0418">Kinase</keyword>
<dbReference type="KEGG" id="mamp:MAMA39_02340"/>
<keyword evidence="4" id="KW-0067">ATP-binding</keyword>
<evidence type="ECO:0000256" key="2">
    <source>
        <dbReference type="ARBA" id="ARBA00022741"/>
    </source>
</evidence>
<dbReference type="SUPFAM" id="SSF54211">
    <property type="entry name" value="Ribosomal protein S5 domain 2-like"/>
    <property type="match status" value="1"/>
</dbReference>
<dbReference type="RefSeq" id="WP_343251702.1">
    <property type="nucleotide sequence ID" value="NZ_HG937516.1"/>
</dbReference>
<keyword evidence="7" id="KW-1185">Reference proteome</keyword>
<name>A0A292II41_9MOLU</name>
<dbReference type="Pfam" id="PF00288">
    <property type="entry name" value="GHMP_kinases_N"/>
    <property type="match status" value="1"/>
</dbReference>
<dbReference type="GO" id="GO:0005524">
    <property type="term" value="F:ATP binding"/>
    <property type="evidence" value="ECO:0007669"/>
    <property type="project" value="UniProtKB-KW"/>
</dbReference>
<dbReference type="AlphaFoldDB" id="A0A292II41"/>
<dbReference type="Gene3D" id="3.30.230.10">
    <property type="match status" value="1"/>
</dbReference>
<evidence type="ECO:0000256" key="3">
    <source>
        <dbReference type="ARBA" id="ARBA00022777"/>
    </source>
</evidence>
<evidence type="ECO:0000313" key="6">
    <source>
        <dbReference type="EMBL" id="CDN40358.1"/>
    </source>
</evidence>
<protein>
    <recommendedName>
        <fullName evidence="5">GHMP kinase N-terminal domain-containing protein</fullName>
    </recommendedName>
</protein>
<dbReference type="EMBL" id="HG937516">
    <property type="protein sequence ID" value="CDN40358.1"/>
    <property type="molecule type" value="Genomic_DNA"/>
</dbReference>
<evidence type="ECO:0000256" key="4">
    <source>
        <dbReference type="ARBA" id="ARBA00022840"/>
    </source>
</evidence>
<evidence type="ECO:0000259" key="5">
    <source>
        <dbReference type="Pfam" id="PF00288"/>
    </source>
</evidence>
<dbReference type="PANTHER" id="PTHR43527">
    <property type="entry name" value="4-DIPHOSPHOCYTIDYL-2-C-METHYL-D-ERYTHRITOL KINASE, CHLOROPLASTIC"/>
    <property type="match status" value="1"/>
</dbReference>
<dbReference type="InterPro" id="IPR006204">
    <property type="entry name" value="GHMP_kinase_N_dom"/>
</dbReference>
<dbReference type="PANTHER" id="PTHR43527:SF2">
    <property type="entry name" value="4-DIPHOSPHOCYTIDYL-2-C-METHYL-D-ERYTHRITOL KINASE, CHLOROPLASTIC"/>
    <property type="match status" value="1"/>
</dbReference>
<gene>
    <name evidence="6" type="ORF">MAMA39_02340</name>
</gene>
<proteinExistence type="predicted"/>
<keyword evidence="2" id="KW-0547">Nucleotide-binding</keyword>
<reference evidence="6 7" key="1">
    <citation type="journal article" date="2015" name="Clin. Infect. Dis.">
        <title>Genomic Investigations unmask Mycoplasma amphoriforme, a new respiratory pathogen.</title>
        <authorList>
            <person name="Gillespie S.H."/>
            <person name="Ling C.L."/>
            <person name="Oravcova K."/>
            <person name="Pinheiro M."/>
            <person name="Wells L."/>
            <person name="Bryant J.M."/>
            <person name="McHugh T.D."/>
            <person name="Bebear C."/>
            <person name="Webster D."/>
            <person name="Harris S.R."/>
            <person name="Seth-Smith H.M."/>
            <person name="Thomson N.R."/>
        </authorList>
    </citation>
    <scope>NUCLEOTIDE SEQUENCE [LARGE SCALE GENOMIC DNA]</scope>
    <source>
        <strain evidence="6 7">A39</strain>
    </source>
</reference>
<feature type="domain" description="GHMP kinase N-terminal" evidence="5">
    <location>
        <begin position="77"/>
        <end position="116"/>
    </location>
</feature>
<dbReference type="InterPro" id="IPR014721">
    <property type="entry name" value="Ribsml_uS5_D2-typ_fold_subgr"/>
</dbReference>
<sequence length="117" mass="13390">MKPLITKFFSYPKVNLFLKITNFNDDAQKHNINSVFLLSKQFHDVIKIILNSSQPGIFYYNFKNPVFVKKDLVDQILFFLNENYHKNTKNLRIEIIKNIPIGSGLGGGSSNAAVIVK</sequence>
<evidence type="ECO:0000313" key="7">
    <source>
        <dbReference type="Proteomes" id="UP000261764"/>
    </source>
</evidence>
<organism evidence="6 7">
    <name type="scientific">Mycoplasma amphoriforme A39</name>
    <dbReference type="NCBI Taxonomy" id="572419"/>
    <lineage>
        <taxon>Bacteria</taxon>
        <taxon>Bacillati</taxon>
        <taxon>Mycoplasmatota</taxon>
        <taxon>Mollicutes</taxon>
        <taxon>Mycoplasmataceae</taxon>
        <taxon>Mycoplasma</taxon>
    </lineage>
</organism>
<dbReference type="Proteomes" id="UP000261764">
    <property type="component" value="Chromosome I"/>
</dbReference>
<evidence type="ECO:0000256" key="1">
    <source>
        <dbReference type="ARBA" id="ARBA00022679"/>
    </source>
</evidence>